<reference evidence="2 3" key="1">
    <citation type="journal article" date="2021" name="Microbiol. Resour. Announc.">
        <title>Draft Genome Sequence of Coralloluteibacterium stylophorae LMG 29479T.</title>
        <authorList>
            <person name="Karlyshev A.V."/>
            <person name="Kudryashova E.B."/>
            <person name="Ariskina E.V."/>
            <person name="Conroy A.P."/>
            <person name="Abidueva E.Y."/>
        </authorList>
    </citation>
    <scope>NUCLEOTIDE SEQUENCE [LARGE SCALE GENOMIC DNA]</scope>
    <source>
        <strain evidence="2 3">LMG 29479</strain>
    </source>
</reference>
<comment type="caution">
    <text evidence="2">The sequence shown here is derived from an EMBL/GenBank/DDBJ whole genome shotgun (WGS) entry which is preliminary data.</text>
</comment>
<feature type="chain" id="PRO_5043039006" evidence="1">
    <location>
        <begin position="27"/>
        <end position="227"/>
    </location>
</feature>
<evidence type="ECO:0000313" key="2">
    <source>
        <dbReference type="EMBL" id="MBS7458579.1"/>
    </source>
</evidence>
<accession>A0AAP2FZU5</accession>
<dbReference type="AlphaFoldDB" id="A0AAP2FZU5"/>
<keyword evidence="1" id="KW-0732">Signal</keyword>
<evidence type="ECO:0000256" key="1">
    <source>
        <dbReference type="SAM" id="SignalP"/>
    </source>
</evidence>
<dbReference type="Proteomes" id="UP000675747">
    <property type="component" value="Unassembled WGS sequence"/>
</dbReference>
<feature type="signal peptide" evidence="1">
    <location>
        <begin position="1"/>
        <end position="26"/>
    </location>
</feature>
<organism evidence="2 3">
    <name type="scientific">Coralloluteibacterium stylophorae</name>
    <dbReference type="NCBI Taxonomy" id="1776034"/>
    <lineage>
        <taxon>Bacteria</taxon>
        <taxon>Pseudomonadati</taxon>
        <taxon>Pseudomonadota</taxon>
        <taxon>Gammaproteobacteria</taxon>
        <taxon>Lysobacterales</taxon>
        <taxon>Lysobacteraceae</taxon>
        <taxon>Coralloluteibacterium</taxon>
    </lineage>
</organism>
<dbReference type="EMBL" id="JAGQFT020000012">
    <property type="protein sequence ID" value="MBS7458579.1"/>
    <property type="molecule type" value="Genomic_DNA"/>
</dbReference>
<gene>
    <name evidence="2" type="ORF">KB893_015675</name>
</gene>
<name>A0AAP2FZU5_9GAMM</name>
<proteinExistence type="predicted"/>
<evidence type="ECO:0000313" key="3">
    <source>
        <dbReference type="Proteomes" id="UP000675747"/>
    </source>
</evidence>
<dbReference type="RefSeq" id="WP_213173869.1">
    <property type="nucleotide sequence ID" value="NZ_JAGQFT020000012.1"/>
</dbReference>
<sequence>MVRNARSRLILALAVAALLGSGVAGAAWQVEDDKVLDAVKEVHERLGDDGTVTDRLKELNDRMTLVPHKEPTAAMVAEPTGDEALNPMQPSALAVPMEKLCPPGASSPLGQQQHQLCQELVRTELSQYRFSLRMFERAKQNYDRLKQLEDRRRGLGADDYADVQYNSNELLALIALMDNDRDRYRTYMAAYDARIAHIRNQRVALTRNALKGSGALDIPVLALAGAP</sequence>
<protein>
    <submittedName>
        <fullName evidence="2">Uncharacterized protein</fullName>
    </submittedName>
</protein>
<keyword evidence="3" id="KW-1185">Reference proteome</keyword>